<dbReference type="InterPro" id="IPR015890">
    <property type="entry name" value="Chorismate_C"/>
</dbReference>
<comment type="cofactor">
    <cofactor evidence="1">
        <name>Mg(2+)</name>
        <dbReference type="ChEBI" id="CHEBI:18420"/>
    </cofactor>
</comment>
<sequence>MIMKKFHIKTSFKKLLADTITPVSIYLQVRDRFANPILLESSDYHGQENSYSYICFNPLASFSFNEGQVKEQLPNGETLRYSVGKDKNLINSLRDFANKFQDDNGHHKFISNGLFGYIQYDTVGFFEDIALTKSKPDSIPMLHYAVYQHVIVVDHFKNEMYLFEHQVEGVEKPFGLAQIETLLNSKNIPNYSFKLVEEEYSNYTDEEFLDILKKGQEHCFRGDVFQIVLSRRFSTKFKGDEFNVYRALRSVNPSPYLFYFDYGSYKVFGSSPEAQIVVKNNKATIYPIAGTFKRTGNDQSDAALAMKLYDDPKENSEHVMLVDLARNDLSRSSEKVEVEVFKEIQYYSHVIHLVSKVTGTLPQNSNPLQLVADTFPAGTLSGAPKYRAMQLIDELENTPRKFYGGAIGFLGFNGDFNHAILIRSFVSEGNELRFQAGAGVVAKSSIQSELQEVSNKLEALRVALTTAENI</sequence>
<evidence type="ECO:0000313" key="12">
    <source>
        <dbReference type="EMBL" id="RZS96883.1"/>
    </source>
</evidence>
<comment type="caution">
    <text evidence="12">The sequence shown here is derived from an EMBL/GenBank/DDBJ whole genome shotgun (WGS) entry which is preliminary data.</text>
</comment>
<protein>
    <recommendedName>
        <fullName evidence="3">Anthranilate synthase component 1</fullName>
    </recommendedName>
</protein>
<keyword evidence="5" id="KW-0460">Magnesium</keyword>
<evidence type="ECO:0000259" key="10">
    <source>
        <dbReference type="Pfam" id="PF00425"/>
    </source>
</evidence>
<evidence type="ECO:0000256" key="5">
    <source>
        <dbReference type="ARBA" id="ARBA00022842"/>
    </source>
</evidence>
<dbReference type="PRINTS" id="PR00095">
    <property type="entry name" value="ANTSNTHASEI"/>
</dbReference>
<dbReference type="GO" id="GO:0004049">
    <property type="term" value="F:anthranilate synthase activity"/>
    <property type="evidence" value="ECO:0007669"/>
    <property type="project" value="UniProtKB-EC"/>
</dbReference>
<evidence type="ECO:0000256" key="4">
    <source>
        <dbReference type="ARBA" id="ARBA00022723"/>
    </source>
</evidence>
<evidence type="ECO:0000313" key="13">
    <source>
        <dbReference type="Proteomes" id="UP000292209"/>
    </source>
</evidence>
<dbReference type="SUPFAM" id="SSF56322">
    <property type="entry name" value="ADC synthase"/>
    <property type="match status" value="1"/>
</dbReference>
<dbReference type="EMBL" id="SGXG01000001">
    <property type="protein sequence ID" value="RZS96883.1"/>
    <property type="molecule type" value="Genomic_DNA"/>
</dbReference>
<comment type="function">
    <text evidence="7">Part of a heterotetrameric complex that catalyzes the two-step biosynthesis of anthranilate, an intermediate in the biosynthesis of L-tryptophan. In the first step, the glutamine-binding beta subunit (TrpG) of anthranilate synthase (AS) provides the glutamine amidotransferase activity which generates ammonia as a substrate that, along with chorismate, is used in the second step, catalyzed by the large alpha subunit of AS (TrpE) to produce anthranilate. In the absence of TrpG, TrpE can synthesize anthranilate directly from chorismate and high concentrations of ammonia.</text>
</comment>
<evidence type="ECO:0000256" key="8">
    <source>
        <dbReference type="ARBA" id="ARBA00047683"/>
    </source>
</evidence>
<evidence type="ECO:0000256" key="9">
    <source>
        <dbReference type="SAM" id="Coils"/>
    </source>
</evidence>
<organism evidence="12 13">
    <name type="scientific">Cecembia calidifontis</name>
    <dbReference type="NCBI Taxonomy" id="1187080"/>
    <lineage>
        <taxon>Bacteria</taxon>
        <taxon>Pseudomonadati</taxon>
        <taxon>Bacteroidota</taxon>
        <taxon>Cytophagia</taxon>
        <taxon>Cytophagales</taxon>
        <taxon>Cyclobacteriaceae</taxon>
        <taxon>Cecembia</taxon>
    </lineage>
</organism>
<dbReference type="PANTHER" id="PTHR11236">
    <property type="entry name" value="AMINOBENZOATE/ANTHRANILATE SYNTHASE"/>
    <property type="match status" value="1"/>
</dbReference>
<evidence type="ECO:0000259" key="11">
    <source>
        <dbReference type="Pfam" id="PF04715"/>
    </source>
</evidence>
<name>A0A4Q7P9I9_9BACT</name>
<dbReference type="InterPro" id="IPR019999">
    <property type="entry name" value="Anth_synth_I-like"/>
</dbReference>
<dbReference type="Pfam" id="PF04715">
    <property type="entry name" value="Anth_synt_I_N"/>
    <property type="match status" value="1"/>
</dbReference>
<dbReference type="InterPro" id="IPR005801">
    <property type="entry name" value="ADC_synthase"/>
</dbReference>
<keyword evidence="9" id="KW-0175">Coiled coil</keyword>
<dbReference type="AlphaFoldDB" id="A0A4Q7P9I9"/>
<proteinExistence type="predicted"/>
<feature type="coiled-coil region" evidence="9">
    <location>
        <begin position="443"/>
        <end position="470"/>
    </location>
</feature>
<feature type="domain" description="Chorismate-utilising enzyme C-terminal" evidence="10">
    <location>
        <begin position="205"/>
        <end position="456"/>
    </location>
</feature>
<evidence type="ECO:0000256" key="1">
    <source>
        <dbReference type="ARBA" id="ARBA00001946"/>
    </source>
</evidence>
<comment type="catalytic activity">
    <reaction evidence="8">
        <text>chorismate + L-glutamine = anthranilate + pyruvate + L-glutamate + H(+)</text>
        <dbReference type="Rhea" id="RHEA:21732"/>
        <dbReference type="ChEBI" id="CHEBI:15361"/>
        <dbReference type="ChEBI" id="CHEBI:15378"/>
        <dbReference type="ChEBI" id="CHEBI:16567"/>
        <dbReference type="ChEBI" id="CHEBI:29748"/>
        <dbReference type="ChEBI" id="CHEBI:29985"/>
        <dbReference type="ChEBI" id="CHEBI:58359"/>
        <dbReference type="EC" id="4.1.3.27"/>
    </reaction>
</comment>
<dbReference type="PANTHER" id="PTHR11236:SF48">
    <property type="entry name" value="ISOCHORISMATE SYNTHASE MENF"/>
    <property type="match status" value="1"/>
</dbReference>
<evidence type="ECO:0000256" key="2">
    <source>
        <dbReference type="ARBA" id="ARBA00011575"/>
    </source>
</evidence>
<dbReference type="InterPro" id="IPR006805">
    <property type="entry name" value="Anth_synth_I_N"/>
</dbReference>
<reference evidence="12 13" key="1">
    <citation type="submission" date="2019-02" db="EMBL/GenBank/DDBJ databases">
        <title>Genomic Encyclopedia of Archaeal and Bacterial Type Strains, Phase II (KMG-II): from individual species to whole genera.</title>
        <authorList>
            <person name="Goeker M."/>
        </authorList>
    </citation>
    <scope>NUCLEOTIDE SEQUENCE [LARGE SCALE GENOMIC DNA]</scope>
    <source>
        <strain evidence="12 13">DSM 21411</strain>
    </source>
</reference>
<evidence type="ECO:0000256" key="7">
    <source>
        <dbReference type="ARBA" id="ARBA00025634"/>
    </source>
</evidence>
<dbReference type="Gene3D" id="3.60.120.10">
    <property type="entry name" value="Anthranilate synthase"/>
    <property type="match status" value="1"/>
</dbReference>
<dbReference type="Proteomes" id="UP000292209">
    <property type="component" value="Unassembled WGS sequence"/>
</dbReference>
<dbReference type="GO" id="GO:0000162">
    <property type="term" value="P:L-tryptophan biosynthetic process"/>
    <property type="evidence" value="ECO:0007669"/>
    <property type="project" value="TreeGrafter"/>
</dbReference>
<gene>
    <name evidence="12" type="ORF">BC751_2478</name>
</gene>
<keyword evidence="4" id="KW-0479">Metal-binding</keyword>
<keyword evidence="6" id="KW-0456">Lyase</keyword>
<dbReference type="Pfam" id="PF00425">
    <property type="entry name" value="Chorismate_bind"/>
    <property type="match status" value="1"/>
</dbReference>
<feature type="domain" description="Anthranilate synthase component I N-terminal" evidence="11">
    <location>
        <begin position="18"/>
        <end position="162"/>
    </location>
</feature>
<comment type="subunit">
    <text evidence="2">Heterotetramer consisting of two non-identical subunits: a beta subunit (TrpG) and a large alpha subunit (TrpE).</text>
</comment>
<keyword evidence="13" id="KW-1185">Reference proteome</keyword>
<evidence type="ECO:0000256" key="3">
    <source>
        <dbReference type="ARBA" id="ARBA00020653"/>
    </source>
</evidence>
<accession>A0A4Q7P9I9</accession>
<dbReference type="GO" id="GO:0046872">
    <property type="term" value="F:metal ion binding"/>
    <property type="evidence" value="ECO:0007669"/>
    <property type="project" value="UniProtKB-KW"/>
</dbReference>
<evidence type="ECO:0000256" key="6">
    <source>
        <dbReference type="ARBA" id="ARBA00023239"/>
    </source>
</evidence>